<dbReference type="InterPro" id="IPR001387">
    <property type="entry name" value="Cro/C1-type_HTH"/>
</dbReference>
<feature type="domain" description="HTH cro/C1-type" evidence="2">
    <location>
        <begin position="20"/>
        <end position="74"/>
    </location>
</feature>
<organism evidence="3 4">
    <name type="scientific">Actinacidiphila oryziradicis</name>
    <dbReference type="NCBI Taxonomy" id="2571141"/>
    <lineage>
        <taxon>Bacteria</taxon>
        <taxon>Bacillati</taxon>
        <taxon>Actinomycetota</taxon>
        <taxon>Actinomycetes</taxon>
        <taxon>Kitasatosporales</taxon>
        <taxon>Streptomycetaceae</taxon>
        <taxon>Actinacidiphila</taxon>
    </lineage>
</organism>
<dbReference type="CDD" id="cd00093">
    <property type="entry name" value="HTH_XRE"/>
    <property type="match status" value="1"/>
</dbReference>
<dbReference type="OrthoDB" id="5114244at2"/>
<dbReference type="Pfam" id="PF07883">
    <property type="entry name" value="Cupin_2"/>
    <property type="match status" value="1"/>
</dbReference>
<dbReference type="GO" id="GO:0005829">
    <property type="term" value="C:cytosol"/>
    <property type="evidence" value="ECO:0007669"/>
    <property type="project" value="TreeGrafter"/>
</dbReference>
<reference evidence="3 4" key="1">
    <citation type="submission" date="2019-04" db="EMBL/GenBank/DDBJ databases">
        <title>Streptomyces oryziradicis sp. nov., a novel actinomycete isolated from rhizosphere soil of rice (Oryza sativa L.).</title>
        <authorList>
            <person name="Li C."/>
        </authorList>
    </citation>
    <scope>NUCLEOTIDE SEQUENCE [LARGE SCALE GENOMIC DNA]</scope>
    <source>
        <strain evidence="3 4">NEAU-C40</strain>
    </source>
</reference>
<gene>
    <name evidence="3" type="ORF">FCI23_24365</name>
</gene>
<dbReference type="Gene3D" id="2.60.120.10">
    <property type="entry name" value="Jelly Rolls"/>
    <property type="match status" value="1"/>
</dbReference>
<dbReference type="InterPro" id="IPR013096">
    <property type="entry name" value="Cupin_2"/>
</dbReference>
<evidence type="ECO:0000313" key="4">
    <source>
        <dbReference type="Proteomes" id="UP000305778"/>
    </source>
</evidence>
<dbReference type="InterPro" id="IPR011051">
    <property type="entry name" value="RmlC_Cupin_sf"/>
</dbReference>
<dbReference type="Gene3D" id="1.10.260.40">
    <property type="entry name" value="lambda repressor-like DNA-binding domains"/>
    <property type="match status" value="1"/>
</dbReference>
<dbReference type="CDD" id="cd02209">
    <property type="entry name" value="cupin_XRE_C"/>
    <property type="match status" value="1"/>
</dbReference>
<sequence>MTDRTTPAANGLAADLGQNIRVARKAQNISLRELARRAGISGSALSQIETGKTRPTVKTAYEIARQLGVTLTDLSAGVSSPGGAGFHAAPGLFPPPAGQGDVVRDGLVAHMRQAVEFIPREAQQVVDLQGGEQFRVISGHSLPGANCLLLTYEPGAVSPPGEEFVRHAGHEFNYLAAGRLVIEVGTQRFELKPGDTLTFPATTPHRLSNPWAETAELVCVFVSAPGPRTEVTS</sequence>
<dbReference type="Pfam" id="PF01381">
    <property type="entry name" value="HTH_3"/>
    <property type="match status" value="1"/>
</dbReference>
<dbReference type="RefSeq" id="WP_136726054.1">
    <property type="nucleotide sequence ID" value="NZ_SUMC01000024.1"/>
</dbReference>
<evidence type="ECO:0000313" key="3">
    <source>
        <dbReference type="EMBL" id="TKA09211.1"/>
    </source>
</evidence>
<protein>
    <submittedName>
        <fullName evidence="3">Helix-turn-helix domain-containing protein</fullName>
    </submittedName>
</protein>
<dbReference type="GO" id="GO:0003677">
    <property type="term" value="F:DNA binding"/>
    <property type="evidence" value="ECO:0007669"/>
    <property type="project" value="UniProtKB-KW"/>
</dbReference>
<comment type="caution">
    <text evidence="3">The sequence shown here is derived from an EMBL/GenBank/DDBJ whole genome shotgun (WGS) entry which is preliminary data.</text>
</comment>
<dbReference type="InterPro" id="IPR010982">
    <property type="entry name" value="Lambda_DNA-bd_dom_sf"/>
</dbReference>
<dbReference type="EMBL" id="SUMC01000024">
    <property type="protein sequence ID" value="TKA09211.1"/>
    <property type="molecule type" value="Genomic_DNA"/>
</dbReference>
<keyword evidence="4" id="KW-1185">Reference proteome</keyword>
<proteinExistence type="predicted"/>
<dbReference type="SUPFAM" id="SSF47413">
    <property type="entry name" value="lambda repressor-like DNA-binding domains"/>
    <property type="match status" value="1"/>
</dbReference>
<accession>A0A4U0SM07</accession>
<dbReference type="GO" id="GO:0003700">
    <property type="term" value="F:DNA-binding transcription factor activity"/>
    <property type="evidence" value="ECO:0007669"/>
    <property type="project" value="TreeGrafter"/>
</dbReference>
<keyword evidence="1" id="KW-0238">DNA-binding</keyword>
<dbReference type="PROSITE" id="PS50943">
    <property type="entry name" value="HTH_CROC1"/>
    <property type="match status" value="1"/>
</dbReference>
<dbReference type="SMART" id="SM00530">
    <property type="entry name" value="HTH_XRE"/>
    <property type="match status" value="1"/>
</dbReference>
<dbReference type="Proteomes" id="UP000305778">
    <property type="component" value="Unassembled WGS sequence"/>
</dbReference>
<dbReference type="PANTHER" id="PTHR46797">
    <property type="entry name" value="HTH-TYPE TRANSCRIPTIONAL REGULATOR"/>
    <property type="match status" value="1"/>
</dbReference>
<dbReference type="InterPro" id="IPR050807">
    <property type="entry name" value="TransReg_Diox_bact_type"/>
</dbReference>
<dbReference type="SUPFAM" id="SSF51182">
    <property type="entry name" value="RmlC-like cupins"/>
    <property type="match status" value="1"/>
</dbReference>
<dbReference type="AlphaFoldDB" id="A0A4U0SM07"/>
<evidence type="ECO:0000256" key="1">
    <source>
        <dbReference type="ARBA" id="ARBA00023125"/>
    </source>
</evidence>
<name>A0A4U0SM07_9ACTN</name>
<dbReference type="InterPro" id="IPR014710">
    <property type="entry name" value="RmlC-like_jellyroll"/>
</dbReference>
<dbReference type="PANTHER" id="PTHR46797:SF1">
    <property type="entry name" value="METHYLPHOSPHONATE SYNTHASE"/>
    <property type="match status" value="1"/>
</dbReference>
<evidence type="ECO:0000259" key="2">
    <source>
        <dbReference type="PROSITE" id="PS50943"/>
    </source>
</evidence>